<keyword evidence="3" id="KW-1185">Reference proteome</keyword>
<dbReference type="CDD" id="cd04301">
    <property type="entry name" value="NAT_SF"/>
    <property type="match status" value="1"/>
</dbReference>
<dbReference type="InterPro" id="IPR051908">
    <property type="entry name" value="Ribosomal_N-acetyltransferase"/>
</dbReference>
<organism evidence="2 3">
    <name type="scientific">Kribbella sancticallisti</name>
    <dbReference type="NCBI Taxonomy" id="460087"/>
    <lineage>
        <taxon>Bacteria</taxon>
        <taxon>Bacillati</taxon>
        <taxon>Actinomycetota</taxon>
        <taxon>Actinomycetes</taxon>
        <taxon>Propionibacteriales</taxon>
        <taxon>Kribbellaceae</taxon>
        <taxon>Kribbella</taxon>
    </lineage>
</organism>
<dbReference type="PROSITE" id="PS51186">
    <property type="entry name" value="GNAT"/>
    <property type="match status" value="1"/>
</dbReference>
<dbReference type="Gene3D" id="3.40.630.30">
    <property type="match status" value="1"/>
</dbReference>
<dbReference type="InterPro" id="IPR016181">
    <property type="entry name" value="Acyl_CoA_acyltransferase"/>
</dbReference>
<dbReference type="EMBL" id="BAAAOS010000017">
    <property type="protein sequence ID" value="GAA1563318.1"/>
    <property type="molecule type" value="Genomic_DNA"/>
</dbReference>
<evidence type="ECO:0000259" key="1">
    <source>
        <dbReference type="PROSITE" id="PS51186"/>
    </source>
</evidence>
<name>A0ABP4NNE3_9ACTN</name>
<dbReference type="PANTHER" id="PTHR43441:SF6">
    <property type="entry name" value="N-ACETYLTRANSFERASE DOMAIN-CONTAINING PROTEIN"/>
    <property type="match status" value="1"/>
</dbReference>
<reference evidence="3" key="1">
    <citation type="journal article" date="2019" name="Int. J. Syst. Evol. Microbiol.">
        <title>The Global Catalogue of Microorganisms (GCM) 10K type strain sequencing project: providing services to taxonomists for standard genome sequencing and annotation.</title>
        <authorList>
            <consortium name="The Broad Institute Genomics Platform"/>
            <consortium name="The Broad Institute Genome Sequencing Center for Infectious Disease"/>
            <person name="Wu L."/>
            <person name="Ma J."/>
        </authorList>
    </citation>
    <scope>NUCLEOTIDE SEQUENCE [LARGE SCALE GENOMIC DNA]</scope>
    <source>
        <strain evidence="3">JCM 14969</strain>
    </source>
</reference>
<protein>
    <recommendedName>
        <fullName evidence="1">N-acetyltransferase domain-containing protein</fullName>
    </recommendedName>
</protein>
<dbReference type="SUPFAM" id="SSF55729">
    <property type="entry name" value="Acyl-CoA N-acyltransferases (Nat)"/>
    <property type="match status" value="1"/>
</dbReference>
<dbReference type="InterPro" id="IPR000182">
    <property type="entry name" value="GNAT_dom"/>
</dbReference>
<evidence type="ECO:0000313" key="2">
    <source>
        <dbReference type="EMBL" id="GAA1563318.1"/>
    </source>
</evidence>
<dbReference type="PANTHER" id="PTHR43441">
    <property type="entry name" value="RIBOSOMAL-PROTEIN-SERINE ACETYLTRANSFERASE"/>
    <property type="match status" value="1"/>
</dbReference>
<sequence length="180" mass="19685">MDAPGRGQEHRTVKQIKLVEVSGTTMAALLADDLEQASRESGVRLTELFLDEHSKWLWNYRLKQLEDEPEAAGWLVHAAVSEPEGVVIGHGGYHGPPDANGMVEVGYTVDLQYRRQGYAKAILAALIDRAATEPGVRVVRASISPTNAASLATIANFGFLEAGEQWDEEDGLELLFERSV</sequence>
<comment type="caution">
    <text evidence="2">The sequence shown here is derived from an EMBL/GenBank/DDBJ whole genome shotgun (WGS) entry which is preliminary data.</text>
</comment>
<proteinExistence type="predicted"/>
<gene>
    <name evidence="2" type="ORF">GCM10009789_15470</name>
</gene>
<feature type="domain" description="N-acetyltransferase" evidence="1">
    <location>
        <begin position="32"/>
        <end position="180"/>
    </location>
</feature>
<dbReference type="Pfam" id="PF13302">
    <property type="entry name" value="Acetyltransf_3"/>
    <property type="match status" value="1"/>
</dbReference>
<dbReference type="Proteomes" id="UP001500393">
    <property type="component" value="Unassembled WGS sequence"/>
</dbReference>
<evidence type="ECO:0000313" key="3">
    <source>
        <dbReference type="Proteomes" id="UP001500393"/>
    </source>
</evidence>
<accession>A0ABP4NNE3</accession>